<evidence type="ECO:0008006" key="3">
    <source>
        <dbReference type="Google" id="ProtNLM"/>
    </source>
</evidence>
<evidence type="ECO:0000313" key="1">
    <source>
        <dbReference type="EMBL" id="RIB10629.1"/>
    </source>
</evidence>
<dbReference type="Proteomes" id="UP000266673">
    <property type="component" value="Unassembled WGS sequence"/>
</dbReference>
<dbReference type="OrthoDB" id="408964at2759"/>
<reference evidence="1 2" key="1">
    <citation type="submission" date="2018-06" db="EMBL/GenBank/DDBJ databases">
        <title>Comparative genomics reveals the genomic features of Rhizophagus irregularis, R. cerebriforme, R. diaphanum and Gigaspora rosea, and their symbiotic lifestyle signature.</title>
        <authorList>
            <person name="Morin E."/>
            <person name="San Clemente H."/>
            <person name="Chen E.C.H."/>
            <person name="De La Providencia I."/>
            <person name="Hainaut M."/>
            <person name="Kuo A."/>
            <person name="Kohler A."/>
            <person name="Murat C."/>
            <person name="Tang N."/>
            <person name="Roy S."/>
            <person name="Loubradou J."/>
            <person name="Henrissat B."/>
            <person name="Grigoriev I.V."/>
            <person name="Corradi N."/>
            <person name="Roux C."/>
            <person name="Martin F.M."/>
        </authorList>
    </citation>
    <scope>NUCLEOTIDE SEQUENCE [LARGE SCALE GENOMIC DNA]</scope>
    <source>
        <strain evidence="1 2">DAOM 194757</strain>
    </source>
</reference>
<keyword evidence="2" id="KW-1185">Reference proteome</keyword>
<sequence length="132" mass="14982">MTKAHSNLGFFRPFESVHLPICPFPQFTLPDLRKARIFAVAVLGLVCEDLGGFATVYDAIWIDNSSIPVSLKLLHESNNYYEDFIKERIVISDLEDSTFLNCFGISKGKTSGNYILVMKYALRGSLRPLYRK</sequence>
<comment type="caution">
    <text evidence="1">The sequence shown here is derived from an EMBL/GenBank/DDBJ whole genome shotgun (WGS) entry which is preliminary data.</text>
</comment>
<proteinExistence type="predicted"/>
<organism evidence="1 2">
    <name type="scientific">Gigaspora rosea</name>
    <dbReference type="NCBI Taxonomy" id="44941"/>
    <lineage>
        <taxon>Eukaryota</taxon>
        <taxon>Fungi</taxon>
        <taxon>Fungi incertae sedis</taxon>
        <taxon>Mucoromycota</taxon>
        <taxon>Glomeromycotina</taxon>
        <taxon>Glomeromycetes</taxon>
        <taxon>Diversisporales</taxon>
        <taxon>Gigasporaceae</taxon>
        <taxon>Gigaspora</taxon>
    </lineage>
</organism>
<dbReference type="Gene3D" id="1.10.510.10">
    <property type="entry name" value="Transferase(Phosphotransferase) domain 1"/>
    <property type="match status" value="1"/>
</dbReference>
<protein>
    <recommendedName>
        <fullName evidence="3">Serine-threonine/tyrosine-protein kinase catalytic domain-containing protein</fullName>
    </recommendedName>
</protein>
<evidence type="ECO:0000313" key="2">
    <source>
        <dbReference type="Proteomes" id="UP000266673"/>
    </source>
</evidence>
<dbReference type="EMBL" id="QKWP01001227">
    <property type="protein sequence ID" value="RIB10629.1"/>
    <property type="molecule type" value="Genomic_DNA"/>
</dbReference>
<dbReference type="SUPFAM" id="SSF56112">
    <property type="entry name" value="Protein kinase-like (PK-like)"/>
    <property type="match status" value="1"/>
</dbReference>
<dbReference type="InterPro" id="IPR011009">
    <property type="entry name" value="Kinase-like_dom_sf"/>
</dbReference>
<accession>A0A397UPH5</accession>
<dbReference type="AlphaFoldDB" id="A0A397UPH5"/>
<gene>
    <name evidence="1" type="ORF">C2G38_2205607</name>
</gene>
<name>A0A397UPH5_9GLOM</name>